<gene>
    <name evidence="2" type="ORF">EUX98_g4507</name>
</gene>
<dbReference type="OrthoDB" id="3164835at2759"/>
<reference evidence="2 3" key="1">
    <citation type="submission" date="2019-02" db="EMBL/GenBank/DDBJ databases">
        <title>Genome sequencing of the rare red list fungi Antrodiella citrinella (Flaviporus citrinellus).</title>
        <authorList>
            <person name="Buettner E."/>
            <person name="Kellner H."/>
        </authorList>
    </citation>
    <scope>NUCLEOTIDE SEQUENCE [LARGE SCALE GENOMIC DNA]</scope>
    <source>
        <strain evidence="2 3">DSM 108506</strain>
    </source>
</reference>
<proteinExistence type="predicted"/>
<dbReference type="InterPro" id="IPR011333">
    <property type="entry name" value="SKP1/BTB/POZ_sf"/>
</dbReference>
<feature type="domain" description="BTB" evidence="1">
    <location>
        <begin position="249"/>
        <end position="360"/>
    </location>
</feature>
<name>A0A4S4MTT6_9APHY</name>
<protein>
    <recommendedName>
        <fullName evidence="1">BTB domain-containing protein</fullName>
    </recommendedName>
</protein>
<evidence type="ECO:0000313" key="2">
    <source>
        <dbReference type="EMBL" id="THH29692.1"/>
    </source>
</evidence>
<dbReference type="AlphaFoldDB" id="A0A4S4MTT6"/>
<dbReference type="Proteomes" id="UP000308730">
    <property type="component" value="Unassembled WGS sequence"/>
</dbReference>
<organism evidence="2 3">
    <name type="scientific">Antrodiella citrinella</name>
    <dbReference type="NCBI Taxonomy" id="2447956"/>
    <lineage>
        <taxon>Eukaryota</taxon>
        <taxon>Fungi</taxon>
        <taxon>Dikarya</taxon>
        <taxon>Basidiomycota</taxon>
        <taxon>Agaricomycotina</taxon>
        <taxon>Agaricomycetes</taxon>
        <taxon>Polyporales</taxon>
        <taxon>Steccherinaceae</taxon>
        <taxon>Antrodiella</taxon>
    </lineage>
</organism>
<evidence type="ECO:0000259" key="1">
    <source>
        <dbReference type="SMART" id="SM00225"/>
    </source>
</evidence>
<keyword evidence="3" id="KW-1185">Reference proteome</keyword>
<dbReference type="EMBL" id="SGPM01000112">
    <property type="protein sequence ID" value="THH29692.1"/>
    <property type="molecule type" value="Genomic_DNA"/>
</dbReference>
<evidence type="ECO:0000313" key="3">
    <source>
        <dbReference type="Proteomes" id="UP000308730"/>
    </source>
</evidence>
<accession>A0A4S4MTT6</accession>
<dbReference type="InterPro" id="IPR000210">
    <property type="entry name" value="BTB/POZ_dom"/>
</dbReference>
<comment type="caution">
    <text evidence="2">The sequence shown here is derived from an EMBL/GenBank/DDBJ whole genome shotgun (WGS) entry which is preliminary data.</text>
</comment>
<dbReference type="Gene3D" id="3.30.710.10">
    <property type="entry name" value="Potassium Channel Kv1.1, Chain A"/>
    <property type="match status" value="1"/>
</dbReference>
<dbReference type="SMART" id="SM00225">
    <property type="entry name" value="BTB"/>
    <property type="match status" value="2"/>
</dbReference>
<feature type="domain" description="BTB" evidence="1">
    <location>
        <begin position="35"/>
        <end position="132"/>
    </location>
</feature>
<sequence length="516" mass="57612">MLSTSSSMFSMMSASEPESQARFTAATPPFDRPDGDIVLVSSDSVTFSCHKAILSMFSLPQVEPLSPSTTAVSSISVTENSKLLDGILRLIYPVVRPQMHCIGDVFDILRTGRKYQLSETVMSVPEAAFRELTSLQPLQSLVLSCRYDMEAEMYFSVRSVIWPDKFSEEVLTLVDREDGFEGLEHVTAGQYFRLLNAVRYAPVSSPFQIHPPPSQSDVDDRLPCEQDGSRKGWFQNCDLFDRIPADVHVYSTLLLDLVIPAHKFVLKFSSSILADYIAQSETDGTAEFTGITTIYLPEDGDTVHDLIRFCYGSWSSSSSTNDSNTHDINLATFPALVAAAQNYEMAKVYEVLQTTLTPFIRSDPVQTYFVAVACGWNDIALRAAQKSVRIPLRNKYVPQMEHCSGRTYQNLLDFRNQWIETAEKVSQYYHEHAVAHLSANRNTDEIEGLVSEIIARESTGCHKGSIPVNNIPKVPKIMAERLIVEKNLSMASVDTISKQLDRVLGVALAKVKLRFS</sequence>